<dbReference type="PANTHER" id="PTHR43531:SF11">
    <property type="entry name" value="METHYL-ACCEPTING CHEMOTAXIS PROTEIN 3"/>
    <property type="match status" value="1"/>
</dbReference>
<dbReference type="GO" id="GO:0006935">
    <property type="term" value="P:chemotaxis"/>
    <property type="evidence" value="ECO:0007669"/>
    <property type="project" value="UniProtKB-KW"/>
</dbReference>
<feature type="compositionally biased region" description="Acidic residues" evidence="3">
    <location>
        <begin position="253"/>
        <end position="262"/>
    </location>
</feature>
<feature type="region of interest" description="Disordered" evidence="3">
    <location>
        <begin position="1"/>
        <end position="25"/>
    </location>
</feature>
<dbReference type="Pfam" id="PF00015">
    <property type="entry name" value="MCPsignal"/>
    <property type="match status" value="1"/>
</dbReference>
<dbReference type="PROSITE" id="PS50111">
    <property type="entry name" value="CHEMOTAXIS_TRANSDUC_2"/>
    <property type="match status" value="1"/>
</dbReference>
<protein>
    <recommendedName>
        <fullName evidence="4">Methyl-accepting transducer domain-containing protein</fullName>
    </recommendedName>
</protein>
<evidence type="ECO:0000259" key="4">
    <source>
        <dbReference type="PROSITE" id="PS50111"/>
    </source>
</evidence>
<feature type="non-terminal residue" evidence="5">
    <location>
        <position position="1"/>
    </location>
</feature>
<name>A0A0F9BIN4_9ZZZZ</name>
<dbReference type="GO" id="GO:0007165">
    <property type="term" value="P:signal transduction"/>
    <property type="evidence" value="ECO:0007669"/>
    <property type="project" value="InterPro"/>
</dbReference>
<evidence type="ECO:0000256" key="2">
    <source>
        <dbReference type="SAM" id="Coils"/>
    </source>
</evidence>
<reference evidence="5" key="1">
    <citation type="journal article" date="2015" name="Nature">
        <title>Complex archaea that bridge the gap between prokaryotes and eukaryotes.</title>
        <authorList>
            <person name="Spang A."/>
            <person name="Saw J.H."/>
            <person name="Jorgensen S.L."/>
            <person name="Zaremba-Niedzwiedzka K."/>
            <person name="Martijn J."/>
            <person name="Lind A.E."/>
            <person name="van Eijk R."/>
            <person name="Schleper C."/>
            <person name="Guy L."/>
            <person name="Ettema T.J."/>
        </authorList>
    </citation>
    <scope>NUCLEOTIDE SEQUENCE</scope>
</reference>
<evidence type="ECO:0000256" key="1">
    <source>
        <dbReference type="ARBA" id="ARBA00022500"/>
    </source>
</evidence>
<dbReference type="SUPFAM" id="SSF58104">
    <property type="entry name" value="Methyl-accepting chemotaxis protein (MCP) signaling domain"/>
    <property type="match status" value="1"/>
</dbReference>
<dbReference type="PRINTS" id="PR00260">
    <property type="entry name" value="CHEMTRNSDUCR"/>
</dbReference>
<evidence type="ECO:0000313" key="5">
    <source>
        <dbReference type="EMBL" id="KKL21754.1"/>
    </source>
</evidence>
<feature type="compositionally biased region" description="Polar residues" evidence="3">
    <location>
        <begin position="1"/>
        <end position="22"/>
    </location>
</feature>
<dbReference type="PANTHER" id="PTHR43531">
    <property type="entry name" value="PROTEIN ICFG"/>
    <property type="match status" value="1"/>
</dbReference>
<dbReference type="AlphaFoldDB" id="A0A0F9BIN4"/>
<dbReference type="EMBL" id="LAZR01037610">
    <property type="protein sequence ID" value="KKL21754.1"/>
    <property type="molecule type" value="Genomic_DNA"/>
</dbReference>
<keyword evidence="2" id="KW-0175">Coiled coil</keyword>
<dbReference type="Gene3D" id="1.10.287.950">
    <property type="entry name" value="Methyl-accepting chemotaxis protein"/>
    <property type="match status" value="1"/>
</dbReference>
<dbReference type="InterPro" id="IPR004089">
    <property type="entry name" value="MCPsignal_dom"/>
</dbReference>
<comment type="caution">
    <text evidence="5">The sequence shown here is derived from an EMBL/GenBank/DDBJ whole genome shotgun (WGS) entry which is preliminary data.</text>
</comment>
<dbReference type="InterPro" id="IPR004090">
    <property type="entry name" value="Chemotax_Me-accpt_rcpt"/>
</dbReference>
<feature type="domain" description="Methyl-accepting transducer" evidence="4">
    <location>
        <begin position="1"/>
        <end position="173"/>
    </location>
</feature>
<keyword evidence="1" id="KW-0145">Chemotaxis</keyword>
<proteinExistence type="predicted"/>
<feature type="region of interest" description="Disordered" evidence="3">
    <location>
        <begin position="228"/>
        <end position="262"/>
    </location>
</feature>
<dbReference type="GO" id="GO:0005886">
    <property type="term" value="C:plasma membrane"/>
    <property type="evidence" value="ECO:0007669"/>
    <property type="project" value="TreeGrafter"/>
</dbReference>
<feature type="coiled-coil region" evidence="2">
    <location>
        <begin position="144"/>
        <end position="182"/>
    </location>
</feature>
<dbReference type="SMART" id="SM00283">
    <property type="entry name" value="MA"/>
    <property type="match status" value="1"/>
</dbReference>
<gene>
    <name evidence="5" type="ORF">LCGC14_2442270</name>
</gene>
<evidence type="ECO:0000256" key="3">
    <source>
        <dbReference type="SAM" id="MobiDB-lite"/>
    </source>
</evidence>
<sequence>IKQNSDNALQTEKISQKASQDAQEGGQAVTEAVNAMNDIAKKISIIEEIARQTNLLALNAAIEAARAGEHGKGFAVVASEVRKLAERSQSAAGEISELSSSSVEVAERAGELITQLVPDIQKTADLVQEISAASAEQTSGAEQINKAIAQLDQVIQQNASASEEMAATSEELNSQADQLQSTISFFKTNGQTNGQGEREVKLLTSSGNETPGAPKKRKIEVAHAATGISLRDASGNGADKQKQPELIPAAAADDSDSEFEEY</sequence>
<dbReference type="GO" id="GO:0004888">
    <property type="term" value="F:transmembrane signaling receptor activity"/>
    <property type="evidence" value="ECO:0007669"/>
    <property type="project" value="InterPro"/>
</dbReference>
<organism evidence="5">
    <name type="scientific">marine sediment metagenome</name>
    <dbReference type="NCBI Taxonomy" id="412755"/>
    <lineage>
        <taxon>unclassified sequences</taxon>
        <taxon>metagenomes</taxon>
        <taxon>ecological metagenomes</taxon>
    </lineage>
</organism>
<dbReference type="InterPro" id="IPR051310">
    <property type="entry name" value="MCP_chemotaxis"/>
</dbReference>
<accession>A0A0F9BIN4</accession>